<accession>A0A521G4B6</accession>
<dbReference type="AlphaFoldDB" id="A0A521G4B6"/>
<organism evidence="2 3">
    <name type="scientific">Candidatus Electronema aureum</name>
    <dbReference type="NCBI Taxonomy" id="2005002"/>
    <lineage>
        <taxon>Bacteria</taxon>
        <taxon>Pseudomonadati</taxon>
        <taxon>Thermodesulfobacteriota</taxon>
        <taxon>Desulfobulbia</taxon>
        <taxon>Desulfobulbales</taxon>
        <taxon>Desulfobulbaceae</taxon>
        <taxon>Candidatus Electronema</taxon>
    </lineage>
</organism>
<comment type="caution">
    <text evidence="2">The sequence shown here is derived from an EMBL/GenBank/DDBJ whole genome shotgun (WGS) entry which is preliminary data.</text>
</comment>
<evidence type="ECO:0000313" key="3">
    <source>
        <dbReference type="Proteomes" id="UP000316238"/>
    </source>
</evidence>
<proteinExistence type="predicted"/>
<dbReference type="EMBL" id="NQJD01000003">
    <property type="protein sequence ID" value="TAA75857.1"/>
    <property type="molecule type" value="Genomic_DNA"/>
</dbReference>
<sequence>MELREFVEIALKDIFGGTKDAQKQILYGEIIPNKDGKTGEADIEFEIAVKPENNKLVVVIPPAPPAPNLSKVKFKIPVRLPKRRGGFLSHVIEYYIIKRRKQKAMPVPDESQSPPQPADAATDAKDEPKPPSEGERK</sequence>
<protein>
    <submittedName>
        <fullName evidence="2">Uncharacterized protein</fullName>
    </submittedName>
</protein>
<reference evidence="2" key="1">
    <citation type="submission" date="2017-07" db="EMBL/GenBank/DDBJ databases">
        <title>The cable genome - Insights into the physiology and evolution of filamentous bacteria capable of sulfide oxidation via long distance electron transfer.</title>
        <authorList>
            <person name="Thorup C."/>
            <person name="Bjerg J.T."/>
            <person name="Schreiber L."/>
            <person name="Nielsen L.P."/>
            <person name="Kjeldsen K.U."/>
            <person name="Boesen T."/>
            <person name="Boggild A."/>
            <person name="Meysman F."/>
            <person name="Geelhoed J."/>
            <person name="Schramm A."/>
        </authorList>
    </citation>
    <scope>NUCLEOTIDE SEQUENCE [LARGE SCALE GENOMIC DNA]</scope>
    <source>
        <strain evidence="2">GS</strain>
    </source>
</reference>
<feature type="region of interest" description="Disordered" evidence="1">
    <location>
        <begin position="101"/>
        <end position="137"/>
    </location>
</feature>
<keyword evidence="3" id="KW-1185">Reference proteome</keyword>
<dbReference type="Proteomes" id="UP000316238">
    <property type="component" value="Unassembled WGS sequence"/>
</dbReference>
<evidence type="ECO:0000313" key="2">
    <source>
        <dbReference type="EMBL" id="TAA75857.1"/>
    </source>
</evidence>
<name>A0A521G4B6_9BACT</name>
<gene>
    <name evidence="2" type="ORF">CDV28_10396</name>
</gene>
<feature type="compositionally biased region" description="Basic and acidic residues" evidence="1">
    <location>
        <begin position="122"/>
        <end position="137"/>
    </location>
</feature>
<evidence type="ECO:0000256" key="1">
    <source>
        <dbReference type="SAM" id="MobiDB-lite"/>
    </source>
</evidence>